<evidence type="ECO:0000313" key="2">
    <source>
        <dbReference type="Proteomes" id="UP000838878"/>
    </source>
</evidence>
<keyword evidence="2" id="KW-1185">Reference proteome</keyword>
<evidence type="ECO:0000313" key="1">
    <source>
        <dbReference type="EMBL" id="CAH0725599.1"/>
    </source>
</evidence>
<dbReference type="Proteomes" id="UP000838878">
    <property type="component" value="Chromosome 5"/>
</dbReference>
<dbReference type="AlphaFoldDB" id="A0A8J9UVF1"/>
<dbReference type="EMBL" id="OV170225">
    <property type="protein sequence ID" value="CAH0725599.1"/>
    <property type="molecule type" value="Genomic_DNA"/>
</dbReference>
<reference evidence="1" key="1">
    <citation type="submission" date="2021-12" db="EMBL/GenBank/DDBJ databases">
        <authorList>
            <person name="Martin H S."/>
        </authorList>
    </citation>
    <scope>NUCLEOTIDE SEQUENCE</scope>
</reference>
<organism evidence="1 2">
    <name type="scientific">Brenthis ino</name>
    <name type="common">lesser marbled fritillary</name>
    <dbReference type="NCBI Taxonomy" id="405034"/>
    <lineage>
        <taxon>Eukaryota</taxon>
        <taxon>Metazoa</taxon>
        <taxon>Ecdysozoa</taxon>
        <taxon>Arthropoda</taxon>
        <taxon>Hexapoda</taxon>
        <taxon>Insecta</taxon>
        <taxon>Pterygota</taxon>
        <taxon>Neoptera</taxon>
        <taxon>Endopterygota</taxon>
        <taxon>Lepidoptera</taxon>
        <taxon>Glossata</taxon>
        <taxon>Ditrysia</taxon>
        <taxon>Papilionoidea</taxon>
        <taxon>Nymphalidae</taxon>
        <taxon>Heliconiinae</taxon>
        <taxon>Argynnini</taxon>
        <taxon>Brenthis</taxon>
    </lineage>
</organism>
<name>A0A8J9UVF1_9NEOP</name>
<proteinExistence type="predicted"/>
<feature type="non-terminal residue" evidence="1">
    <location>
        <position position="92"/>
    </location>
</feature>
<protein>
    <submittedName>
        <fullName evidence="1">Uncharacterized protein</fullName>
    </submittedName>
</protein>
<gene>
    <name evidence="1" type="ORF">BINO364_LOCUS11169</name>
</gene>
<dbReference type="OrthoDB" id="7468907at2759"/>
<accession>A0A8J9UVF1</accession>
<sequence>MRSTAGGRWRRSWELGVESSSHGRVIHHAAPAPLNGDATHTTATRRANTARECVSCSRLACAYARALRVRDARVCVCVCVCAYGLRFQHLLN</sequence>